<name>A0A8K0CHT3_IGNLU</name>
<organism evidence="1 2">
    <name type="scientific">Ignelater luminosus</name>
    <name type="common">Cucubano</name>
    <name type="synonym">Pyrophorus luminosus</name>
    <dbReference type="NCBI Taxonomy" id="2038154"/>
    <lineage>
        <taxon>Eukaryota</taxon>
        <taxon>Metazoa</taxon>
        <taxon>Ecdysozoa</taxon>
        <taxon>Arthropoda</taxon>
        <taxon>Hexapoda</taxon>
        <taxon>Insecta</taxon>
        <taxon>Pterygota</taxon>
        <taxon>Neoptera</taxon>
        <taxon>Endopterygota</taxon>
        <taxon>Coleoptera</taxon>
        <taxon>Polyphaga</taxon>
        <taxon>Elateriformia</taxon>
        <taxon>Elateroidea</taxon>
        <taxon>Elateridae</taxon>
        <taxon>Agrypninae</taxon>
        <taxon>Pyrophorini</taxon>
        <taxon>Ignelater</taxon>
    </lineage>
</organism>
<evidence type="ECO:0000313" key="2">
    <source>
        <dbReference type="Proteomes" id="UP000801492"/>
    </source>
</evidence>
<dbReference type="PANTHER" id="PTHR19446">
    <property type="entry name" value="REVERSE TRANSCRIPTASES"/>
    <property type="match status" value="1"/>
</dbReference>
<gene>
    <name evidence="1" type="ORF">ILUMI_21909</name>
</gene>
<dbReference type="Proteomes" id="UP000801492">
    <property type="component" value="Unassembled WGS sequence"/>
</dbReference>
<evidence type="ECO:0008006" key="3">
    <source>
        <dbReference type="Google" id="ProtNLM"/>
    </source>
</evidence>
<reference evidence="1" key="1">
    <citation type="submission" date="2019-08" db="EMBL/GenBank/DDBJ databases">
        <title>The genome of the North American firefly Photinus pyralis.</title>
        <authorList>
            <consortium name="Photinus pyralis genome working group"/>
            <person name="Fallon T.R."/>
            <person name="Sander Lower S.E."/>
            <person name="Weng J.-K."/>
        </authorList>
    </citation>
    <scope>NUCLEOTIDE SEQUENCE</scope>
    <source>
        <strain evidence="1">TRF0915ILg1</strain>
        <tissue evidence="1">Whole body</tissue>
    </source>
</reference>
<comment type="caution">
    <text evidence="1">The sequence shown here is derived from an EMBL/GenBank/DDBJ whole genome shotgun (WGS) entry which is preliminary data.</text>
</comment>
<accession>A0A8K0CHT3</accession>
<protein>
    <recommendedName>
        <fullName evidence="3">Reverse transcriptase domain-containing protein</fullName>
    </recommendedName>
</protein>
<evidence type="ECO:0000313" key="1">
    <source>
        <dbReference type="EMBL" id="KAF2884257.1"/>
    </source>
</evidence>
<dbReference type="OrthoDB" id="6779646at2759"/>
<dbReference type="AlphaFoldDB" id="A0A8K0CHT3"/>
<sequence length="372" mass="43768">MKTGKTREVVILGDLNSRTGKKEVTLLKNAKIKINDVRVYRSATCGSDHHFLRANIRLPYQQNRIKEQQTREDQYEQIEERRYNLEHDSVQRLYRGRLDIRLQRTGFENTEEHYQYIKDAIHQAAYEALGIYEKNSNKRKPYWWDEKIEVDIEGKRTAFQKYLNTKSVEDIKLDIKKPKRINTYLGGRKNTESWRFIKNIRKEKNKDVISPIILEKWEEYMKNLLTKNRPDFIEETKHAQINIETVGSPIRLTTKKIRKACNSLGNGKGSGPDCVNEVDILQEWKVAYLSSVHKKGERTKCGNYRGISVRSTISRIYGKILKNRIETEYQEQEAKEQAGFRTGRSTIDHLFPITQIIEKRSFCKIMGSHGEH</sequence>
<keyword evidence="2" id="KW-1185">Reference proteome</keyword>
<dbReference type="EMBL" id="VTPC01090206">
    <property type="protein sequence ID" value="KAF2884257.1"/>
    <property type="molecule type" value="Genomic_DNA"/>
</dbReference>
<proteinExistence type="predicted"/>